<evidence type="ECO:0000313" key="1">
    <source>
        <dbReference type="EMBL" id="JAG23764.1"/>
    </source>
</evidence>
<protein>
    <submittedName>
        <fullName evidence="1">Uncharacterized protein</fullName>
    </submittedName>
</protein>
<sequence length="186" mass="20819">MSGISFWDKSKVTRLDRSSVSGKDLRPWPDRRSSVRFLPGFSAICADKVISGSATTASGRSAVFLLGLPQGNPLWESLLRLRSPLLTHLQMAAVVKLHPSFSMDLGSAVGPMILPLERAYLEPPVEVEIFLEDSSLHHDRTQLKHNALAIRKKVKRARKQGSFEIDPERPQTTIFQSLSRYPIIFI</sequence>
<gene>
    <name evidence="1" type="ORF">CM83_73729</name>
</gene>
<proteinExistence type="predicted"/>
<feature type="non-terminal residue" evidence="1">
    <location>
        <position position="186"/>
    </location>
</feature>
<organism evidence="1">
    <name type="scientific">Lygus hesperus</name>
    <name type="common">Western plant bug</name>
    <dbReference type="NCBI Taxonomy" id="30085"/>
    <lineage>
        <taxon>Eukaryota</taxon>
        <taxon>Metazoa</taxon>
        <taxon>Ecdysozoa</taxon>
        <taxon>Arthropoda</taxon>
        <taxon>Hexapoda</taxon>
        <taxon>Insecta</taxon>
        <taxon>Pterygota</taxon>
        <taxon>Neoptera</taxon>
        <taxon>Paraneoptera</taxon>
        <taxon>Hemiptera</taxon>
        <taxon>Heteroptera</taxon>
        <taxon>Panheteroptera</taxon>
        <taxon>Cimicomorpha</taxon>
        <taxon>Miridae</taxon>
        <taxon>Mirini</taxon>
        <taxon>Lygus</taxon>
    </lineage>
</organism>
<dbReference type="EMBL" id="GBHO01019840">
    <property type="protein sequence ID" value="JAG23764.1"/>
    <property type="molecule type" value="Transcribed_RNA"/>
</dbReference>
<reference evidence="1" key="2">
    <citation type="submission" date="2014-07" db="EMBL/GenBank/DDBJ databases">
        <authorList>
            <person name="Hull J."/>
        </authorList>
    </citation>
    <scope>NUCLEOTIDE SEQUENCE</scope>
</reference>
<dbReference type="AlphaFoldDB" id="A0A0A9XV06"/>
<accession>A0A0A9XV06</accession>
<name>A0A0A9XV06_LYGHE</name>
<reference evidence="1" key="1">
    <citation type="journal article" date="2014" name="PLoS ONE">
        <title>Transcriptome-Based Identification of ABC Transporters in the Western Tarnished Plant Bug Lygus hesperus.</title>
        <authorList>
            <person name="Hull J.J."/>
            <person name="Chaney K."/>
            <person name="Geib S.M."/>
            <person name="Fabrick J.A."/>
            <person name="Brent C.S."/>
            <person name="Walsh D."/>
            <person name="Lavine L.C."/>
        </authorList>
    </citation>
    <scope>NUCLEOTIDE SEQUENCE</scope>
</reference>